<dbReference type="Proteomes" id="UP000316733">
    <property type="component" value="Segment"/>
</dbReference>
<keyword evidence="2" id="KW-1185">Reference proteome</keyword>
<gene>
    <name evidence="1" type="ORF">EST35_0367</name>
</gene>
<evidence type="ECO:0000313" key="1">
    <source>
        <dbReference type="EMBL" id="QCG76247.1"/>
    </source>
</evidence>
<proteinExistence type="predicted"/>
<evidence type="ECO:0000313" key="2">
    <source>
        <dbReference type="Proteomes" id="UP000316733"/>
    </source>
</evidence>
<accession>A0A4Y5JU93</accession>
<dbReference type="EMBL" id="MK797984">
    <property type="protein sequence ID" value="QCG76247.1"/>
    <property type="molecule type" value="Genomic_DNA"/>
</dbReference>
<name>A0A4Y5JU93_9CAUD</name>
<organism evidence="1 2">
    <name type="scientific">Pseudomonas phage vB_PaeM_PA5oct</name>
    <dbReference type="NCBI Taxonomy" id="2163605"/>
    <lineage>
        <taxon>Viruses</taxon>
        <taxon>Duplodnaviria</taxon>
        <taxon>Heunggongvirae</taxon>
        <taxon>Uroviricota</taxon>
        <taxon>Caudoviricetes</taxon>
        <taxon>Arenbergviridae</taxon>
        <taxon>Wroclawvirus</taxon>
        <taxon>Wroclawvirus PA5oct</taxon>
    </lineage>
</organism>
<reference evidence="2" key="1">
    <citation type="journal article" date="2020" name="bioRxiv">
        <title>Integrative omics analysis of Pseudomonas aeruginosa virus PA5oct highlights the molecular complexity of jumbo phages.</title>
        <authorList>
            <person name="Lood C."/>
            <person name="Danis-Wlodarczyk K."/>
            <person name="Blasdel B.G."/>
            <person name="Jang H.B."/>
            <person name="Vandenheuvel D."/>
            <person name="Briers Y."/>
            <person name="Noben J.-P."/>
            <person name="van Noort V."/>
            <person name="Drulis-Kawa Z."/>
            <person name="Lavigne R."/>
        </authorList>
    </citation>
    <scope>NUCLEOTIDE SEQUENCE [LARGE SCALE GENOMIC DNA]</scope>
</reference>
<protein>
    <submittedName>
        <fullName evidence="1">Uncharacterized protein</fullName>
    </submittedName>
</protein>
<sequence>MRVYIKEQRICRGNAEIYDIVIRQEGYLEFLEETETEYTGFLNVVKIYKCTDGYQKRIHTTKQKFSFPKDSDEILIIEL</sequence>